<organism evidence="2 3">
    <name type="scientific">Staphylococcus pseudintermedius</name>
    <dbReference type="NCBI Taxonomy" id="283734"/>
    <lineage>
        <taxon>Bacteria</taxon>
        <taxon>Bacillati</taxon>
        <taxon>Bacillota</taxon>
        <taxon>Bacilli</taxon>
        <taxon>Bacillales</taxon>
        <taxon>Staphylococcaceae</taxon>
        <taxon>Staphylococcus</taxon>
        <taxon>Staphylococcus intermedius group</taxon>
    </lineage>
</organism>
<gene>
    <name evidence="2" type="ORF">EGV54_04640</name>
</gene>
<dbReference type="AlphaFoldDB" id="A0A8H9BVP0"/>
<dbReference type="Pfam" id="PF13884">
    <property type="entry name" value="Peptidase_S74"/>
    <property type="match status" value="1"/>
</dbReference>
<feature type="domain" description="Peptidase S74" evidence="1">
    <location>
        <begin position="821"/>
        <end position="908"/>
    </location>
</feature>
<dbReference type="Proteomes" id="UP000600220">
    <property type="component" value="Unassembled WGS sequence"/>
</dbReference>
<evidence type="ECO:0000313" key="2">
    <source>
        <dbReference type="EMBL" id="EGQ4384379.1"/>
    </source>
</evidence>
<dbReference type="PROSITE" id="PS51688">
    <property type="entry name" value="ICA"/>
    <property type="match status" value="1"/>
</dbReference>
<accession>A0A8H9BVP0</accession>
<dbReference type="EMBL" id="AAXKXX010000004">
    <property type="protein sequence ID" value="EGQ4384379.1"/>
    <property type="molecule type" value="Genomic_DNA"/>
</dbReference>
<evidence type="ECO:0000259" key="1">
    <source>
        <dbReference type="PROSITE" id="PS51688"/>
    </source>
</evidence>
<reference evidence="2 3" key="1">
    <citation type="submission" date="2018-11" db="EMBL/GenBank/DDBJ databases">
        <authorList>
            <consortium name="Veterinary Laboratory Investigation and Response Network"/>
        </authorList>
    </citation>
    <scope>NUCLEOTIDE SEQUENCE [LARGE SCALE GENOMIC DNA]</scope>
    <source>
        <strain evidence="2 3">SPSE-18-VL-LA-PA-Ryan-0021</strain>
    </source>
</reference>
<protein>
    <submittedName>
        <fullName evidence="2">Tail fiber domain-containing protein</fullName>
    </submittedName>
</protein>
<dbReference type="InterPro" id="IPR030392">
    <property type="entry name" value="S74_ICA"/>
</dbReference>
<comment type="caution">
    <text evidence="2">The sequence shown here is derived from an EMBL/GenBank/DDBJ whole genome shotgun (WGS) entry which is preliminary data.</text>
</comment>
<proteinExistence type="predicted"/>
<evidence type="ECO:0000313" key="3">
    <source>
        <dbReference type="Proteomes" id="UP000600220"/>
    </source>
</evidence>
<keyword evidence="3" id="KW-1185">Reference proteome</keyword>
<dbReference type="Gene3D" id="2.60.40.3350">
    <property type="match status" value="1"/>
</dbReference>
<sequence length="908" mass="102799">MPKFNNTYVLKLDVKQQNPNPQIKFVQYDSAYLYIELYDGGRKMELEEGERFTVSIEHEETGTRNTGLAHYDGEQFVVYELRHADMQYTGKYKARFASYKDRERVTSLVFRYEVYEDLEQIGDVSELTMLQELFVETEEIGRVTQRQGEYAEDRGDYANAAGDYANTAGDSRMMNWVPYVRTIQERSERYPNPNNGDTLYVIDENKVFRYDGIDAMDWEAIAGWDTSVIQDIYKTKEDKVVVKKLTDDLRDELRALTVGGRNLLGGTSFKSDFSPTESTNAYNFNRSNTNELTISPTGSYTSSSYYGLKLEKEVEVNSFVSVSFYAKANAQGTFNFRVGNLEWSQDLEIEASDDFKKYKLSIPTTHLTEKKDYVYFKHSNTIIIQSMSLKVEEGNRPTTWTPSYMDIMNEFKRVDGEIRRIDGTLGSHNERITGLETEMSTNVVKKNIYERDRQANTEKFAQITQTAEGLESVVGRKVGAEEVKSLINQSAERIKIKASNIDFNGMTSFKNTENKLDPNAFIQINGGAIKSRGYYERVWRDGIKRNRIQEINIEDGMVRISDPKGDLIDNETYGYDFVNDLQKDGTRQYNTWRSLYYSSDGISTFRDGSGKNYDHKGRIVSSGTIEFFSHAYSKARGLTMYSAYGAIGLQATGGQIHLDAAATVYGRSRQSDIRLRPHENLRSGTNEFAFGVSSDSSGRLVFGDLSKKLGAGFRFMKSKNPTIYGLDASGSASAAVTLNIGRIQADKITSRNGKKSVYFNGEGSGNLASSKVLISSGIKTGGNSFYLGVDGELRVTNKRGYNQGKSITYKPIRASKLNSVSSRKYKTNIEDLKLDTLELLKKTKVKQYNLKSDLEEGYKKTKYGVILEDVDEALQEGDAIDVYTMTSLLWDAVQKQQTKIDELESKLK</sequence>
<name>A0A8H9BVP0_STAPS</name>